<dbReference type="Proteomes" id="UP000053558">
    <property type="component" value="Unassembled WGS sequence"/>
</dbReference>
<evidence type="ECO:0000313" key="1">
    <source>
        <dbReference type="EMBL" id="EIW74158.1"/>
    </source>
</evidence>
<keyword evidence="2" id="KW-1185">Reference proteome</keyword>
<organism evidence="1 2">
    <name type="scientific">Coniophora puteana (strain RWD-64-598)</name>
    <name type="common">Brown rot fungus</name>
    <dbReference type="NCBI Taxonomy" id="741705"/>
    <lineage>
        <taxon>Eukaryota</taxon>
        <taxon>Fungi</taxon>
        <taxon>Dikarya</taxon>
        <taxon>Basidiomycota</taxon>
        <taxon>Agaricomycotina</taxon>
        <taxon>Agaricomycetes</taxon>
        <taxon>Agaricomycetidae</taxon>
        <taxon>Boletales</taxon>
        <taxon>Coniophorineae</taxon>
        <taxon>Coniophoraceae</taxon>
        <taxon>Coniophora</taxon>
    </lineage>
</organism>
<dbReference type="InterPro" id="IPR032675">
    <property type="entry name" value="LRR_dom_sf"/>
</dbReference>
<protein>
    <recommendedName>
        <fullName evidence="3">F-box domain-containing protein</fullName>
    </recommendedName>
</protein>
<proteinExistence type="predicted"/>
<name>R7SDB8_CONPW</name>
<accession>R7SDB8</accession>
<dbReference type="AlphaFoldDB" id="R7SDB8"/>
<dbReference type="GeneID" id="19202399"/>
<dbReference type="KEGG" id="cput:CONPUDRAFT_147918"/>
<sequence>MAPAHVLAVYDICSMICEALGDLDLKTLKNFAIVSKATKDPALDALYYHVTLQDFLRCLPQILLIVKDTPIMTFSRSMTENDYATLDRYRDRVRILYVAALPEVDIRISDELINHSPTSLFPKLRIFDVEEDARLPPPLYRQILCPTLMDISWFLHDEIGNGVIDYLPQLCPHLQRLTILSHEKCKGMRQPVLVGPGMMLSAPRSFFVRSPLDSTDASLPFRLAHIGPLMPGLKTLNVRAPSVSVRPNTMMEAIARFQGLDRCVAVKSWPLTCVGVGETPRKTSEHSFPNLKALAAGGGNSEDLFRLLQCLQPSVFPNLVIFVADLSPEVYPNHGLKGDVLEAISECLPTETLRTLKLWEVWRGAPSGNMMDEAAFRTLFRFSHLTVLHFQLEQEIDMDDNLLGDLCLALSHLESLRIQRCVAWKPTTRRVTLNGLAQCVSRLLALKELALTVDTRTEVNVELETLPPNHIRPNPTITVLNLALSPLDDPPFTFHQLRVLFPNLRDLVPAKKDNMWLTCDELTRDLWVRVSLMLGGE</sequence>
<dbReference type="RefSeq" id="XP_007775731.1">
    <property type="nucleotide sequence ID" value="XM_007777541.1"/>
</dbReference>
<dbReference type="EMBL" id="JH711594">
    <property type="protein sequence ID" value="EIW74158.1"/>
    <property type="molecule type" value="Genomic_DNA"/>
</dbReference>
<dbReference type="SUPFAM" id="SSF52047">
    <property type="entry name" value="RNI-like"/>
    <property type="match status" value="1"/>
</dbReference>
<evidence type="ECO:0008006" key="3">
    <source>
        <dbReference type="Google" id="ProtNLM"/>
    </source>
</evidence>
<reference evidence="2" key="1">
    <citation type="journal article" date="2012" name="Science">
        <title>The Paleozoic origin of enzymatic lignin decomposition reconstructed from 31 fungal genomes.</title>
        <authorList>
            <person name="Floudas D."/>
            <person name="Binder M."/>
            <person name="Riley R."/>
            <person name="Barry K."/>
            <person name="Blanchette R.A."/>
            <person name="Henrissat B."/>
            <person name="Martinez A.T."/>
            <person name="Otillar R."/>
            <person name="Spatafora J.W."/>
            <person name="Yadav J.S."/>
            <person name="Aerts A."/>
            <person name="Benoit I."/>
            <person name="Boyd A."/>
            <person name="Carlson A."/>
            <person name="Copeland A."/>
            <person name="Coutinho P.M."/>
            <person name="de Vries R.P."/>
            <person name="Ferreira P."/>
            <person name="Findley K."/>
            <person name="Foster B."/>
            <person name="Gaskell J."/>
            <person name="Glotzer D."/>
            <person name="Gorecki P."/>
            <person name="Heitman J."/>
            <person name="Hesse C."/>
            <person name="Hori C."/>
            <person name="Igarashi K."/>
            <person name="Jurgens J.A."/>
            <person name="Kallen N."/>
            <person name="Kersten P."/>
            <person name="Kohler A."/>
            <person name="Kuees U."/>
            <person name="Kumar T.K.A."/>
            <person name="Kuo A."/>
            <person name="LaButti K."/>
            <person name="Larrondo L.F."/>
            <person name="Lindquist E."/>
            <person name="Ling A."/>
            <person name="Lombard V."/>
            <person name="Lucas S."/>
            <person name="Lundell T."/>
            <person name="Martin R."/>
            <person name="McLaughlin D.J."/>
            <person name="Morgenstern I."/>
            <person name="Morin E."/>
            <person name="Murat C."/>
            <person name="Nagy L.G."/>
            <person name="Nolan M."/>
            <person name="Ohm R.A."/>
            <person name="Patyshakuliyeva A."/>
            <person name="Rokas A."/>
            <person name="Ruiz-Duenas F.J."/>
            <person name="Sabat G."/>
            <person name="Salamov A."/>
            <person name="Samejima M."/>
            <person name="Schmutz J."/>
            <person name="Slot J.C."/>
            <person name="St John F."/>
            <person name="Stenlid J."/>
            <person name="Sun H."/>
            <person name="Sun S."/>
            <person name="Syed K."/>
            <person name="Tsang A."/>
            <person name="Wiebenga A."/>
            <person name="Young D."/>
            <person name="Pisabarro A."/>
            <person name="Eastwood D.C."/>
            <person name="Martin F."/>
            <person name="Cullen D."/>
            <person name="Grigoriev I.V."/>
            <person name="Hibbett D.S."/>
        </authorList>
    </citation>
    <scope>NUCLEOTIDE SEQUENCE [LARGE SCALE GENOMIC DNA]</scope>
    <source>
        <strain evidence="2">RWD-64-598 SS2</strain>
    </source>
</reference>
<evidence type="ECO:0000313" key="2">
    <source>
        <dbReference type="Proteomes" id="UP000053558"/>
    </source>
</evidence>
<gene>
    <name evidence="1" type="ORF">CONPUDRAFT_147918</name>
</gene>
<dbReference type="Gene3D" id="3.80.10.10">
    <property type="entry name" value="Ribonuclease Inhibitor"/>
    <property type="match status" value="1"/>
</dbReference>